<dbReference type="PANTHER" id="PTHR30337:SF0">
    <property type="entry name" value="NUCLEASE SBCCD SUBUNIT D"/>
    <property type="match status" value="1"/>
</dbReference>
<organism evidence="2 3">
    <name type="scientific">Halovenus rubra</name>
    <dbReference type="NCBI Taxonomy" id="869890"/>
    <lineage>
        <taxon>Archaea</taxon>
        <taxon>Methanobacteriati</taxon>
        <taxon>Methanobacteriota</taxon>
        <taxon>Stenosarchaea group</taxon>
        <taxon>Halobacteria</taxon>
        <taxon>Halobacteriales</taxon>
        <taxon>Haloarculaceae</taxon>
        <taxon>Halovenus</taxon>
    </lineage>
</organism>
<protein>
    <submittedName>
        <fullName evidence="2">Metallophosphoesterase family protein</fullName>
    </submittedName>
</protein>
<comment type="caution">
    <text evidence="2">The sequence shown here is derived from an EMBL/GenBank/DDBJ whole genome shotgun (WGS) entry which is preliminary data.</text>
</comment>
<dbReference type="AlphaFoldDB" id="A0ABD5X7M8"/>
<evidence type="ECO:0000313" key="3">
    <source>
        <dbReference type="Proteomes" id="UP001596414"/>
    </source>
</evidence>
<sequence length="331" mass="36297">MLRSRDEIENGEMVDEIEVRVLDAHQGPTTSLAWKLTVEDQAENKFDVKIWYTHDVDVHIREGWRYVLHDGRGRKWDHSEITLQSTSDFSVTRPEGVVELLALGDSHIGRENRPKNTGAPYRTARQFLTAMGYAARYDVDAVVHAGDCFDDNPTATDCMIAENGFDILAQSDIPFLFIYGNHGVSTAKSFFDRLTDVELCHLGTEGITVGDTIELFGIDNGSEASVLDAASNFGSSQIAGNQLLVVHNEIAPPRLKNGVSLSALFERAGMTFDCLLAGHIHNCESAESKGAKIQHLGSTAELSTVRGAVHNSAWLVRIASGEVSLQRITIS</sequence>
<dbReference type="InterPro" id="IPR024654">
    <property type="entry name" value="Calcineurin-like_PHP_lpxH"/>
</dbReference>
<dbReference type="SUPFAM" id="SSF56300">
    <property type="entry name" value="Metallo-dependent phosphatases"/>
    <property type="match status" value="1"/>
</dbReference>
<feature type="domain" description="Calcineurin-like phosphoesterase" evidence="1">
    <location>
        <begin position="100"/>
        <end position="302"/>
    </location>
</feature>
<name>A0ABD5X7M8_9EURY</name>
<dbReference type="InterPro" id="IPR029052">
    <property type="entry name" value="Metallo-depent_PP-like"/>
</dbReference>
<dbReference type="EMBL" id="JBHSZQ010000013">
    <property type="protein sequence ID" value="MFC7126027.1"/>
    <property type="molecule type" value="Genomic_DNA"/>
</dbReference>
<dbReference type="RefSeq" id="WP_267638765.1">
    <property type="nucleotide sequence ID" value="NZ_JAODIY010000039.1"/>
</dbReference>
<dbReference type="PANTHER" id="PTHR30337">
    <property type="entry name" value="COMPONENT OF ATP-DEPENDENT DSDNA EXONUCLEASE"/>
    <property type="match status" value="1"/>
</dbReference>
<dbReference type="Gene3D" id="3.60.21.10">
    <property type="match status" value="1"/>
</dbReference>
<dbReference type="InterPro" id="IPR050535">
    <property type="entry name" value="DNA_Repair-Maintenance_Comp"/>
</dbReference>
<proteinExistence type="predicted"/>
<dbReference type="Pfam" id="PF12850">
    <property type="entry name" value="Metallophos_2"/>
    <property type="match status" value="1"/>
</dbReference>
<reference evidence="2 3" key="1">
    <citation type="journal article" date="2014" name="Int. J. Syst. Evol. Microbiol.">
        <title>Complete genome sequence of Corynebacterium casei LMG S-19264T (=DSM 44701T), isolated from a smear-ripened cheese.</title>
        <authorList>
            <consortium name="US DOE Joint Genome Institute (JGI-PGF)"/>
            <person name="Walter F."/>
            <person name="Albersmeier A."/>
            <person name="Kalinowski J."/>
            <person name="Ruckert C."/>
        </authorList>
    </citation>
    <scope>NUCLEOTIDE SEQUENCE [LARGE SCALE GENOMIC DNA]</scope>
    <source>
        <strain evidence="2 3">CGMCC 4.7215</strain>
    </source>
</reference>
<gene>
    <name evidence="2" type="ORF">ACFQJ7_08250</name>
</gene>
<evidence type="ECO:0000259" key="1">
    <source>
        <dbReference type="Pfam" id="PF12850"/>
    </source>
</evidence>
<dbReference type="Proteomes" id="UP001596414">
    <property type="component" value="Unassembled WGS sequence"/>
</dbReference>
<evidence type="ECO:0000313" key="2">
    <source>
        <dbReference type="EMBL" id="MFC7126027.1"/>
    </source>
</evidence>
<accession>A0ABD5X7M8</accession>